<dbReference type="EMBL" id="JACXAJ010000001">
    <property type="protein sequence ID" value="MBD1396515.1"/>
    <property type="molecule type" value="Genomic_DNA"/>
</dbReference>
<evidence type="ECO:0000313" key="2">
    <source>
        <dbReference type="Proteomes" id="UP000625551"/>
    </source>
</evidence>
<comment type="caution">
    <text evidence="1">The sequence shown here is derived from an EMBL/GenBank/DDBJ whole genome shotgun (WGS) entry which is preliminary data.</text>
</comment>
<proteinExistence type="predicted"/>
<dbReference type="Proteomes" id="UP000625551">
    <property type="component" value="Unassembled WGS sequence"/>
</dbReference>
<evidence type="ECO:0000313" key="1">
    <source>
        <dbReference type="EMBL" id="MBD1396515.1"/>
    </source>
</evidence>
<name>A0ABR7XDZ2_9BACT</name>
<dbReference type="RefSeq" id="WP_191182614.1">
    <property type="nucleotide sequence ID" value="NZ_JACXAJ010000001.1"/>
</dbReference>
<keyword evidence="2" id="KW-1185">Reference proteome</keyword>
<gene>
    <name evidence="1" type="ORF">H9Q13_05005</name>
</gene>
<reference evidence="1 2" key="1">
    <citation type="submission" date="2020-09" db="EMBL/GenBank/DDBJ databases">
        <title>Genome sequencing and assembly of Pontibacter sp.</title>
        <authorList>
            <person name="Chhetri G."/>
        </authorList>
    </citation>
    <scope>NUCLEOTIDE SEQUENCE [LARGE SCALE GENOMIC DNA]</scope>
    <source>
        <strain evidence="1 2">JH31</strain>
    </source>
</reference>
<protein>
    <submittedName>
        <fullName evidence="1">Uncharacterized protein</fullName>
    </submittedName>
</protein>
<organism evidence="1 2">
    <name type="scientific">Pontibacter aquaedesilientis</name>
    <dbReference type="NCBI Taxonomy" id="2766980"/>
    <lineage>
        <taxon>Bacteria</taxon>
        <taxon>Pseudomonadati</taxon>
        <taxon>Bacteroidota</taxon>
        <taxon>Cytophagia</taxon>
        <taxon>Cytophagales</taxon>
        <taxon>Hymenobacteraceae</taxon>
        <taxon>Pontibacter</taxon>
    </lineage>
</organism>
<sequence>MFRPRATSFAALGFFVAGLAIPIPIPIPIPILYTWRRGDFEVTAT</sequence>
<accession>A0ABR7XDZ2</accession>